<organism evidence="1">
    <name type="scientific">uncultured Caudovirales phage</name>
    <dbReference type="NCBI Taxonomy" id="2100421"/>
    <lineage>
        <taxon>Viruses</taxon>
        <taxon>Duplodnaviria</taxon>
        <taxon>Heunggongvirae</taxon>
        <taxon>Uroviricota</taxon>
        <taxon>Caudoviricetes</taxon>
        <taxon>Peduoviridae</taxon>
        <taxon>Maltschvirus</taxon>
        <taxon>Maltschvirus maltsch</taxon>
    </lineage>
</organism>
<dbReference type="InterPro" id="IPR023346">
    <property type="entry name" value="Lysozyme-like_dom_sf"/>
</dbReference>
<sequence>MDKSAFYASVRAGILGPTLEPGEFTGCEAILTAMAGLPVAHCAYALATAYHETARTMQPVREAYWLSEAWRKANLRYWPWYGRGYVQLTWEVNYQRADDEAAAAGLIDKGDLMADPDLAMRLNLAAFIMRRGMTEGWFTGRTLAKCLPDRLGTVAQFTAARRIINGTDKASSIAAYAEQFQNALIAGGWA</sequence>
<proteinExistence type="predicted"/>
<accession>A0A6J5KFS8</accession>
<dbReference type="SUPFAM" id="SSF53955">
    <property type="entry name" value="Lysozyme-like"/>
    <property type="match status" value="1"/>
</dbReference>
<reference evidence="1" key="1">
    <citation type="submission" date="2020-04" db="EMBL/GenBank/DDBJ databases">
        <authorList>
            <person name="Chiriac C."/>
            <person name="Salcher M."/>
            <person name="Ghai R."/>
            <person name="Kavagutti S V."/>
        </authorList>
    </citation>
    <scope>NUCLEOTIDE SEQUENCE</scope>
</reference>
<name>A0A6J5KFS8_9CAUD</name>
<dbReference type="EMBL" id="LR796135">
    <property type="protein sequence ID" value="CAB4120774.1"/>
    <property type="molecule type" value="Genomic_DNA"/>
</dbReference>
<evidence type="ECO:0008006" key="2">
    <source>
        <dbReference type="Google" id="ProtNLM"/>
    </source>
</evidence>
<dbReference type="Gene3D" id="1.10.530.10">
    <property type="match status" value="1"/>
</dbReference>
<protein>
    <recommendedName>
        <fullName evidence="2">Glycoside hydrolase, family 19, catalytic</fullName>
    </recommendedName>
</protein>
<gene>
    <name evidence="1" type="ORF">UFOVP5_11</name>
</gene>
<evidence type="ECO:0000313" key="1">
    <source>
        <dbReference type="EMBL" id="CAB4120774.1"/>
    </source>
</evidence>